<sequence length="82" mass="9480">MFFMKLTVLAILLVGFCAPMKSSTLARDTHRADESVVYPDYRRSTSDESVVYPEYQRNAPSNDDKSIIYTDYRRSVSDEFVI</sequence>
<feature type="signal peptide" evidence="1">
    <location>
        <begin position="1"/>
        <end position="22"/>
    </location>
</feature>
<name>G2YIQ6_BOTF4</name>
<gene>
    <name evidence="2" type="ORF">BofuT4_uP018990.1</name>
</gene>
<evidence type="ECO:0000313" key="2">
    <source>
        <dbReference type="EMBL" id="CCD51593.1"/>
    </source>
</evidence>
<protein>
    <recommendedName>
        <fullName evidence="4">Secreted protein</fullName>
    </recommendedName>
</protein>
<proteinExistence type="predicted"/>
<feature type="chain" id="PRO_5003440764" description="Secreted protein" evidence="1">
    <location>
        <begin position="23"/>
        <end position="82"/>
    </location>
</feature>
<dbReference type="OrthoDB" id="3733522at2759"/>
<evidence type="ECO:0008006" key="4">
    <source>
        <dbReference type="Google" id="ProtNLM"/>
    </source>
</evidence>
<dbReference type="HOGENOM" id="CLU_2558065_0_0_1"/>
<dbReference type="AlphaFoldDB" id="G2YIQ6"/>
<dbReference type="InParanoid" id="G2YIQ6"/>
<organism evidence="2 3">
    <name type="scientific">Botryotinia fuckeliana (strain T4)</name>
    <name type="common">Noble rot fungus</name>
    <name type="synonym">Botrytis cinerea</name>
    <dbReference type="NCBI Taxonomy" id="999810"/>
    <lineage>
        <taxon>Eukaryota</taxon>
        <taxon>Fungi</taxon>
        <taxon>Dikarya</taxon>
        <taxon>Ascomycota</taxon>
        <taxon>Pezizomycotina</taxon>
        <taxon>Leotiomycetes</taxon>
        <taxon>Helotiales</taxon>
        <taxon>Sclerotiniaceae</taxon>
        <taxon>Botrytis</taxon>
    </lineage>
</organism>
<keyword evidence="1" id="KW-0732">Signal</keyword>
<accession>G2YIQ6</accession>
<reference evidence="3" key="1">
    <citation type="journal article" date="2011" name="PLoS Genet.">
        <title>Genomic analysis of the necrotrophic fungal pathogens Sclerotinia sclerotiorum and Botrytis cinerea.</title>
        <authorList>
            <person name="Amselem J."/>
            <person name="Cuomo C.A."/>
            <person name="van Kan J.A."/>
            <person name="Viaud M."/>
            <person name="Benito E.P."/>
            <person name="Couloux A."/>
            <person name="Coutinho P.M."/>
            <person name="de Vries R.P."/>
            <person name="Dyer P.S."/>
            <person name="Fillinger S."/>
            <person name="Fournier E."/>
            <person name="Gout L."/>
            <person name="Hahn M."/>
            <person name="Kohn L."/>
            <person name="Lapalu N."/>
            <person name="Plummer K.M."/>
            <person name="Pradier J.M."/>
            <person name="Quevillon E."/>
            <person name="Sharon A."/>
            <person name="Simon A."/>
            <person name="ten Have A."/>
            <person name="Tudzynski B."/>
            <person name="Tudzynski P."/>
            <person name="Wincker P."/>
            <person name="Andrew M."/>
            <person name="Anthouard V."/>
            <person name="Beever R.E."/>
            <person name="Beffa R."/>
            <person name="Benoit I."/>
            <person name="Bouzid O."/>
            <person name="Brault B."/>
            <person name="Chen Z."/>
            <person name="Choquer M."/>
            <person name="Collemare J."/>
            <person name="Cotton P."/>
            <person name="Danchin E.G."/>
            <person name="Da Silva C."/>
            <person name="Gautier A."/>
            <person name="Giraud C."/>
            <person name="Giraud T."/>
            <person name="Gonzalez C."/>
            <person name="Grossetete S."/>
            <person name="Guldener U."/>
            <person name="Henrissat B."/>
            <person name="Howlett B.J."/>
            <person name="Kodira C."/>
            <person name="Kretschmer M."/>
            <person name="Lappartient A."/>
            <person name="Leroch M."/>
            <person name="Levis C."/>
            <person name="Mauceli E."/>
            <person name="Neuveglise C."/>
            <person name="Oeser B."/>
            <person name="Pearson M."/>
            <person name="Poulain J."/>
            <person name="Poussereau N."/>
            <person name="Quesneville H."/>
            <person name="Rascle C."/>
            <person name="Schumacher J."/>
            <person name="Segurens B."/>
            <person name="Sexton A."/>
            <person name="Silva E."/>
            <person name="Sirven C."/>
            <person name="Soanes D.M."/>
            <person name="Talbot N.J."/>
            <person name="Templeton M."/>
            <person name="Yandava C."/>
            <person name="Yarden O."/>
            <person name="Zeng Q."/>
            <person name="Rollins J.A."/>
            <person name="Lebrun M.H."/>
            <person name="Dickman M."/>
        </authorList>
    </citation>
    <scope>NUCLEOTIDE SEQUENCE [LARGE SCALE GENOMIC DNA]</scope>
    <source>
        <strain evidence="3">T4</strain>
    </source>
</reference>
<dbReference type="EMBL" id="FQ790337">
    <property type="protein sequence ID" value="CCD51593.1"/>
    <property type="molecule type" value="Genomic_DNA"/>
</dbReference>
<evidence type="ECO:0000256" key="1">
    <source>
        <dbReference type="SAM" id="SignalP"/>
    </source>
</evidence>
<evidence type="ECO:0000313" key="3">
    <source>
        <dbReference type="Proteomes" id="UP000008177"/>
    </source>
</evidence>
<dbReference type="Proteomes" id="UP000008177">
    <property type="component" value="Unplaced contigs"/>
</dbReference>